<evidence type="ECO:0000256" key="2">
    <source>
        <dbReference type="ARBA" id="ARBA00009063"/>
    </source>
</evidence>
<dbReference type="InterPro" id="IPR000727">
    <property type="entry name" value="T_SNARE_dom"/>
</dbReference>
<dbReference type="GO" id="GO:0031201">
    <property type="term" value="C:SNARE complex"/>
    <property type="evidence" value="ECO:0007669"/>
    <property type="project" value="TreeGrafter"/>
</dbReference>
<gene>
    <name evidence="10" type="ORF">SMRZ_LOCUS5922</name>
</gene>
<evidence type="ECO:0000313" key="10">
    <source>
        <dbReference type="EMBL" id="VDO68542.1"/>
    </source>
</evidence>
<proteinExistence type="inferred from homology"/>
<evidence type="ECO:0000256" key="4">
    <source>
        <dbReference type="ARBA" id="ARBA00022692"/>
    </source>
</evidence>
<dbReference type="Proteomes" id="UP000277204">
    <property type="component" value="Unassembled WGS sequence"/>
</dbReference>
<dbReference type="CDD" id="cd15844">
    <property type="entry name" value="SNARE_syntaxin5"/>
    <property type="match status" value="1"/>
</dbReference>
<feature type="transmembrane region" description="Helical" evidence="9">
    <location>
        <begin position="432"/>
        <end position="452"/>
    </location>
</feature>
<accession>A0A183LQ47</accession>
<dbReference type="PROSITE" id="PS50192">
    <property type="entry name" value="T_SNARE"/>
    <property type="match status" value="1"/>
</dbReference>
<keyword evidence="6" id="KW-0175">Coiled coil</keyword>
<dbReference type="GO" id="GO:0048278">
    <property type="term" value="P:vesicle docking"/>
    <property type="evidence" value="ECO:0007669"/>
    <property type="project" value="TreeGrafter"/>
</dbReference>
<dbReference type="GO" id="GO:0006906">
    <property type="term" value="P:vesicle fusion"/>
    <property type="evidence" value="ECO:0007669"/>
    <property type="project" value="TreeGrafter"/>
</dbReference>
<dbReference type="InterPro" id="IPR045242">
    <property type="entry name" value="Syntaxin"/>
</dbReference>
<organism evidence="10 11">
    <name type="scientific">Schistosoma margrebowiei</name>
    <dbReference type="NCBI Taxonomy" id="48269"/>
    <lineage>
        <taxon>Eukaryota</taxon>
        <taxon>Metazoa</taxon>
        <taxon>Spiralia</taxon>
        <taxon>Lophotrochozoa</taxon>
        <taxon>Platyhelminthes</taxon>
        <taxon>Trematoda</taxon>
        <taxon>Digenea</taxon>
        <taxon>Strigeidida</taxon>
        <taxon>Schistosomatoidea</taxon>
        <taxon>Schistosomatidae</taxon>
        <taxon>Schistosoma</taxon>
    </lineage>
</organism>
<dbReference type="SMART" id="SM00397">
    <property type="entry name" value="t_SNARE"/>
    <property type="match status" value="1"/>
</dbReference>
<evidence type="ECO:0000256" key="3">
    <source>
        <dbReference type="ARBA" id="ARBA00022448"/>
    </source>
</evidence>
<keyword evidence="3" id="KW-0813">Transport</keyword>
<dbReference type="PANTHER" id="PTHR19957">
    <property type="entry name" value="SYNTAXIN"/>
    <property type="match status" value="1"/>
</dbReference>
<evidence type="ECO:0000313" key="11">
    <source>
        <dbReference type="Proteomes" id="UP000277204"/>
    </source>
</evidence>
<keyword evidence="4 9" id="KW-0812">Transmembrane</keyword>
<evidence type="ECO:0000256" key="5">
    <source>
        <dbReference type="ARBA" id="ARBA00022989"/>
    </source>
</evidence>
<dbReference type="InterPro" id="IPR010989">
    <property type="entry name" value="SNARE"/>
</dbReference>
<protein>
    <submittedName>
        <fullName evidence="10">Uncharacterized protein</fullName>
    </submittedName>
</protein>
<dbReference type="Pfam" id="PF05739">
    <property type="entry name" value="SNARE"/>
    <property type="match status" value="1"/>
</dbReference>
<sequence>MWTRHHNQPRPREAKEKCEITKRVALDLLLDTFQLPSIPPTETTESPTQAEHPSGSGCLPRRWSDSKRRQPKKPQMCSAVDRTSDFIRSVQLSRSKLNDFKRQDELSSNSFGNHVMDHTSLGMPKANSNDSVFENNISHKINVLNGSIKNQDHSNKKSAALSQRSQFTKAASVISQDLTNTFSKLEQLNALARKQTLFDDHSSEIQHLTYVIKESIANLNNRIANLQEISKSQVSVGKQQSTHSRSVLMVLQTHLAKMSDQFRGVLEYRSKNIKSQNARKSKYSSLDDKYESSETISSVKPPHVVIPSVLLKDDERAREALLSEKQGNDGLDGLGNLGLSTLPVNSNLGLAQKYVNPDQTDSYLQSRSDAMQSIEHTIVELGQIFQQLATMVHEQDESIRRIDANVDDATVSIEAGHSELLRYFRSISSSRWLMIKVFFVLIIFFVIFVVFFA</sequence>
<evidence type="ECO:0000256" key="7">
    <source>
        <dbReference type="ARBA" id="ARBA00023136"/>
    </source>
</evidence>
<feature type="region of interest" description="Disordered" evidence="8">
    <location>
        <begin position="36"/>
        <end position="80"/>
    </location>
</feature>
<keyword evidence="5 9" id="KW-1133">Transmembrane helix</keyword>
<dbReference type="GO" id="GO:0000139">
    <property type="term" value="C:Golgi membrane"/>
    <property type="evidence" value="ECO:0007669"/>
    <property type="project" value="TreeGrafter"/>
</dbReference>
<comment type="similarity">
    <text evidence="2">Belongs to the syntaxin family.</text>
</comment>
<evidence type="ECO:0000256" key="8">
    <source>
        <dbReference type="SAM" id="MobiDB-lite"/>
    </source>
</evidence>
<dbReference type="STRING" id="48269.A0A183LQ47"/>
<dbReference type="GO" id="GO:0006888">
    <property type="term" value="P:endoplasmic reticulum to Golgi vesicle-mediated transport"/>
    <property type="evidence" value="ECO:0007669"/>
    <property type="project" value="TreeGrafter"/>
</dbReference>
<dbReference type="GO" id="GO:0000149">
    <property type="term" value="F:SNARE binding"/>
    <property type="evidence" value="ECO:0007669"/>
    <property type="project" value="TreeGrafter"/>
</dbReference>
<name>A0A183LQ47_9TREM</name>
<dbReference type="GO" id="GO:0006886">
    <property type="term" value="P:intracellular protein transport"/>
    <property type="evidence" value="ECO:0007669"/>
    <property type="project" value="TreeGrafter"/>
</dbReference>
<dbReference type="GO" id="GO:0005484">
    <property type="term" value="F:SNAP receptor activity"/>
    <property type="evidence" value="ECO:0007669"/>
    <property type="project" value="TreeGrafter"/>
</dbReference>
<keyword evidence="11" id="KW-1185">Reference proteome</keyword>
<evidence type="ECO:0000256" key="9">
    <source>
        <dbReference type="SAM" id="Phobius"/>
    </source>
</evidence>
<comment type="subcellular location">
    <subcellularLocation>
        <location evidence="1">Membrane</location>
        <topology evidence="1">Single-pass type IV membrane protein</topology>
    </subcellularLocation>
</comment>
<keyword evidence="7 9" id="KW-0472">Membrane</keyword>
<dbReference type="AlphaFoldDB" id="A0A183LQ47"/>
<reference evidence="10 11" key="1">
    <citation type="submission" date="2018-11" db="EMBL/GenBank/DDBJ databases">
        <authorList>
            <consortium name="Pathogen Informatics"/>
        </authorList>
    </citation>
    <scope>NUCLEOTIDE SEQUENCE [LARGE SCALE GENOMIC DNA]</scope>
    <source>
        <strain evidence="10 11">Zambia</strain>
    </source>
</reference>
<evidence type="ECO:0000256" key="1">
    <source>
        <dbReference type="ARBA" id="ARBA00004211"/>
    </source>
</evidence>
<dbReference type="SUPFAM" id="SSF47661">
    <property type="entry name" value="t-snare proteins"/>
    <property type="match status" value="1"/>
</dbReference>
<dbReference type="Gene3D" id="1.20.58.70">
    <property type="match status" value="1"/>
</dbReference>
<dbReference type="PANTHER" id="PTHR19957:SF3">
    <property type="entry name" value="SYNTAXIN-5"/>
    <property type="match status" value="1"/>
</dbReference>
<evidence type="ECO:0000256" key="6">
    <source>
        <dbReference type="ARBA" id="ARBA00023054"/>
    </source>
</evidence>
<dbReference type="EMBL" id="UZAI01002126">
    <property type="protein sequence ID" value="VDO68542.1"/>
    <property type="molecule type" value="Genomic_DNA"/>
</dbReference>